<comment type="caution">
    <text evidence="8">The sequence shown here is derived from an EMBL/GenBank/DDBJ whole genome shotgun (WGS) entry which is preliminary data.</text>
</comment>
<feature type="domain" description="DHFR" evidence="7">
    <location>
        <begin position="2"/>
        <end position="183"/>
    </location>
</feature>
<sequence>MTIKLIVAHDERRGIGRGGTLPWHIPGEARWTSEVTRTAPPGSRNALVMGRTTYLSIPEKRRPLFNRFNIVVTSRQNAFDEAVQTAPNFVEALYLASGIHDVNNVFIFGGASIYRQALEMLVADEILISVVAGNYQCDTFFPELPSAYHLTSTATAWYENSEVRHNVYSTVTSRGTRSRAGGR</sequence>
<dbReference type="InterPro" id="IPR012259">
    <property type="entry name" value="DHFR"/>
</dbReference>
<reference evidence="8 9" key="1">
    <citation type="submission" date="2024-08" db="EMBL/GenBank/DDBJ databases">
        <title>Mycobacterium servetensis sp. nov., a novel rapid-growing mycobacterial species recovered from a human patient in Zaragoza, Spain.</title>
        <authorList>
            <person name="Tristancho-Baro A.I."/>
            <person name="Buenestado-Serrano S."/>
            <person name="Garcia De Viedma D."/>
            <person name="Milagro-Beamonte A."/>
            <person name="Burillo N."/>
            <person name="Sanz S."/>
            <person name="Lopez-Calleja A.I."/>
            <person name="Penas-Utrilla D."/>
            <person name="Guardingo M."/>
            <person name="Garcia M.J."/>
            <person name="Vinuelas-Bayon J."/>
        </authorList>
    </citation>
    <scope>NUCLEOTIDE SEQUENCE [LARGE SCALE GENOMIC DNA]</scope>
    <source>
        <strain evidence="9">HUMS_12744610</strain>
    </source>
</reference>
<dbReference type="EC" id="1.5.1.3" evidence="3"/>
<name>A0ABV4C965_9MYCO</name>
<evidence type="ECO:0000256" key="2">
    <source>
        <dbReference type="ARBA" id="ARBA00009539"/>
    </source>
</evidence>
<keyword evidence="9" id="KW-1185">Reference proteome</keyword>
<comment type="similarity">
    <text evidence="2">Belongs to the dihydrofolate reductase family.</text>
</comment>
<dbReference type="Pfam" id="PF00186">
    <property type="entry name" value="DHFR_1"/>
    <property type="match status" value="1"/>
</dbReference>
<organism evidence="8 9">
    <name type="scientific">Mycobacterium servetii</name>
    <dbReference type="NCBI Taxonomy" id="3237418"/>
    <lineage>
        <taxon>Bacteria</taxon>
        <taxon>Bacillati</taxon>
        <taxon>Actinomycetota</taxon>
        <taxon>Actinomycetes</taxon>
        <taxon>Mycobacteriales</taxon>
        <taxon>Mycobacteriaceae</taxon>
        <taxon>Mycobacterium</taxon>
    </lineage>
</organism>
<dbReference type="PANTHER" id="PTHR48069">
    <property type="entry name" value="DIHYDROFOLATE REDUCTASE"/>
    <property type="match status" value="1"/>
</dbReference>
<dbReference type="InterPro" id="IPR001796">
    <property type="entry name" value="DHFR_dom"/>
</dbReference>
<dbReference type="Gene3D" id="3.40.430.10">
    <property type="entry name" value="Dihydrofolate Reductase, subunit A"/>
    <property type="match status" value="1"/>
</dbReference>
<dbReference type="EMBL" id="JBGEDP010000003">
    <property type="protein sequence ID" value="MEY8019084.1"/>
    <property type="molecule type" value="Genomic_DNA"/>
</dbReference>
<protein>
    <recommendedName>
        <fullName evidence="3">dihydrofolate reductase</fullName>
        <ecNumber evidence="3">1.5.1.3</ecNumber>
    </recommendedName>
</protein>
<dbReference type="SUPFAM" id="SSF53597">
    <property type="entry name" value="Dihydrofolate reductase-like"/>
    <property type="match status" value="1"/>
</dbReference>
<proteinExistence type="inferred from homology"/>
<dbReference type="CDD" id="cd00209">
    <property type="entry name" value="DHFR"/>
    <property type="match status" value="1"/>
</dbReference>
<evidence type="ECO:0000256" key="6">
    <source>
        <dbReference type="ARBA" id="ARBA00023002"/>
    </source>
</evidence>
<evidence type="ECO:0000256" key="4">
    <source>
        <dbReference type="ARBA" id="ARBA00022563"/>
    </source>
</evidence>
<evidence type="ECO:0000313" key="8">
    <source>
        <dbReference type="EMBL" id="MEY8019084.1"/>
    </source>
</evidence>
<dbReference type="GO" id="GO:0004146">
    <property type="term" value="F:dihydrofolate reductase activity"/>
    <property type="evidence" value="ECO:0007669"/>
    <property type="project" value="UniProtKB-EC"/>
</dbReference>
<evidence type="ECO:0000256" key="1">
    <source>
        <dbReference type="ARBA" id="ARBA00004903"/>
    </source>
</evidence>
<evidence type="ECO:0000313" key="9">
    <source>
        <dbReference type="Proteomes" id="UP001564760"/>
    </source>
</evidence>
<dbReference type="Proteomes" id="UP001564760">
    <property type="component" value="Unassembled WGS sequence"/>
</dbReference>
<comment type="pathway">
    <text evidence="1">Cofactor biosynthesis; tetrahydrofolate biosynthesis; 5,6,7,8-tetrahydrofolate from 7,8-dihydrofolate: step 1/1.</text>
</comment>
<dbReference type="PANTHER" id="PTHR48069:SF3">
    <property type="entry name" value="DIHYDROFOLATE REDUCTASE"/>
    <property type="match status" value="1"/>
</dbReference>
<dbReference type="PROSITE" id="PS51330">
    <property type="entry name" value="DHFR_2"/>
    <property type="match status" value="1"/>
</dbReference>
<keyword evidence="5" id="KW-0521">NADP</keyword>
<evidence type="ECO:0000256" key="5">
    <source>
        <dbReference type="ARBA" id="ARBA00022857"/>
    </source>
</evidence>
<gene>
    <name evidence="8" type="ORF">AB8998_31010</name>
</gene>
<accession>A0ABV4C965</accession>
<dbReference type="RefSeq" id="WP_369742111.1">
    <property type="nucleotide sequence ID" value="NZ_JBGEDP010000003.1"/>
</dbReference>
<keyword evidence="6 8" id="KW-0560">Oxidoreductase</keyword>
<evidence type="ECO:0000256" key="3">
    <source>
        <dbReference type="ARBA" id="ARBA00012856"/>
    </source>
</evidence>
<keyword evidence="4" id="KW-0554">One-carbon metabolism</keyword>
<dbReference type="InterPro" id="IPR024072">
    <property type="entry name" value="DHFR-like_dom_sf"/>
</dbReference>
<dbReference type="PRINTS" id="PR00070">
    <property type="entry name" value="DHFR"/>
</dbReference>
<evidence type="ECO:0000259" key="7">
    <source>
        <dbReference type="PROSITE" id="PS51330"/>
    </source>
</evidence>